<evidence type="ECO:0000256" key="5">
    <source>
        <dbReference type="ARBA" id="ARBA00023004"/>
    </source>
</evidence>
<keyword evidence="3 6" id="KW-0479">Metal-binding</keyword>
<dbReference type="STRING" id="454130.A0A0U5G460"/>
<evidence type="ECO:0000313" key="9">
    <source>
        <dbReference type="EMBL" id="CEL06496.1"/>
    </source>
</evidence>
<dbReference type="PANTHER" id="PTHR24305:SF235">
    <property type="entry name" value="CYTOCHROME P450 MONOOXYGENASE APDB-RELATED"/>
    <property type="match status" value="1"/>
</dbReference>
<dbReference type="EMBL" id="CDMC01000008">
    <property type="protein sequence ID" value="CEL06496.1"/>
    <property type="molecule type" value="Genomic_DNA"/>
</dbReference>
<feature type="transmembrane region" description="Helical" evidence="8">
    <location>
        <begin position="7"/>
        <end position="24"/>
    </location>
</feature>
<dbReference type="GO" id="GO:0004497">
    <property type="term" value="F:monooxygenase activity"/>
    <property type="evidence" value="ECO:0007669"/>
    <property type="project" value="UniProtKB-KW"/>
</dbReference>
<dbReference type="Pfam" id="PF00067">
    <property type="entry name" value="p450"/>
    <property type="match status" value="1"/>
</dbReference>
<name>A0A0U5G460_ASPCI</name>
<dbReference type="GO" id="GO:0044550">
    <property type="term" value="P:secondary metabolite biosynthetic process"/>
    <property type="evidence" value="ECO:0007669"/>
    <property type="project" value="UniProtKB-ARBA"/>
</dbReference>
<dbReference type="PANTHER" id="PTHR24305">
    <property type="entry name" value="CYTOCHROME P450"/>
    <property type="match status" value="1"/>
</dbReference>
<keyword evidence="4 7" id="KW-0560">Oxidoreductase</keyword>
<comment type="cofactor">
    <cofactor evidence="1 6">
        <name>heme</name>
        <dbReference type="ChEBI" id="CHEBI:30413"/>
    </cofactor>
</comment>
<dbReference type="Gene3D" id="1.10.630.10">
    <property type="entry name" value="Cytochrome P450"/>
    <property type="match status" value="1"/>
</dbReference>
<dbReference type="PROSITE" id="PS00086">
    <property type="entry name" value="CYTOCHROME_P450"/>
    <property type="match status" value="1"/>
</dbReference>
<dbReference type="OrthoDB" id="2789670at2759"/>
<reference evidence="10" key="1">
    <citation type="journal article" date="2016" name="Genome Announc.">
        <title>Draft genome sequences of fungus Aspergillus calidoustus.</title>
        <authorList>
            <person name="Horn F."/>
            <person name="Linde J."/>
            <person name="Mattern D.J."/>
            <person name="Walther G."/>
            <person name="Guthke R."/>
            <person name="Scherlach K."/>
            <person name="Martin K."/>
            <person name="Brakhage A.A."/>
            <person name="Petzke L."/>
            <person name="Valiante V."/>
        </authorList>
    </citation>
    <scope>NUCLEOTIDE SEQUENCE [LARGE SCALE GENOMIC DNA]</scope>
    <source>
        <strain evidence="10">SF006504</strain>
    </source>
</reference>
<dbReference type="InterPro" id="IPR017972">
    <property type="entry name" value="Cyt_P450_CS"/>
</dbReference>
<dbReference type="GO" id="GO:0005506">
    <property type="term" value="F:iron ion binding"/>
    <property type="evidence" value="ECO:0007669"/>
    <property type="project" value="InterPro"/>
</dbReference>
<dbReference type="CDD" id="cd20615">
    <property type="entry name" value="CYP_GliC-like"/>
    <property type="match status" value="1"/>
</dbReference>
<dbReference type="AlphaFoldDB" id="A0A0U5G460"/>
<dbReference type="OMA" id="QCMGRYV"/>
<dbReference type="InterPro" id="IPR001128">
    <property type="entry name" value="Cyt_P450"/>
</dbReference>
<dbReference type="SUPFAM" id="SSF48264">
    <property type="entry name" value="Cytochrome P450"/>
    <property type="match status" value="1"/>
</dbReference>
<evidence type="ECO:0000256" key="1">
    <source>
        <dbReference type="ARBA" id="ARBA00001971"/>
    </source>
</evidence>
<keyword evidence="8" id="KW-0812">Transmembrane</keyword>
<comment type="similarity">
    <text evidence="2 7">Belongs to the cytochrome P450 family.</text>
</comment>
<evidence type="ECO:0000256" key="3">
    <source>
        <dbReference type="ARBA" id="ARBA00022723"/>
    </source>
</evidence>
<dbReference type="InterPro" id="IPR050121">
    <property type="entry name" value="Cytochrome_P450_monoxygenase"/>
</dbReference>
<keyword evidence="7" id="KW-0503">Monooxygenase</keyword>
<dbReference type="GO" id="GO:0020037">
    <property type="term" value="F:heme binding"/>
    <property type="evidence" value="ECO:0007669"/>
    <property type="project" value="InterPro"/>
</dbReference>
<evidence type="ECO:0000256" key="7">
    <source>
        <dbReference type="RuleBase" id="RU000461"/>
    </source>
</evidence>
<dbReference type="PRINTS" id="PR00463">
    <property type="entry name" value="EP450I"/>
</dbReference>
<proteinExistence type="inferred from homology"/>
<organism evidence="9 10">
    <name type="scientific">Aspergillus calidoustus</name>
    <dbReference type="NCBI Taxonomy" id="454130"/>
    <lineage>
        <taxon>Eukaryota</taxon>
        <taxon>Fungi</taxon>
        <taxon>Dikarya</taxon>
        <taxon>Ascomycota</taxon>
        <taxon>Pezizomycotina</taxon>
        <taxon>Eurotiomycetes</taxon>
        <taxon>Eurotiomycetidae</taxon>
        <taxon>Eurotiales</taxon>
        <taxon>Aspergillaceae</taxon>
        <taxon>Aspergillus</taxon>
        <taxon>Aspergillus subgen. Nidulantes</taxon>
    </lineage>
</organism>
<evidence type="ECO:0000313" key="10">
    <source>
        <dbReference type="Proteomes" id="UP000054771"/>
    </source>
</evidence>
<feature type="binding site" description="axial binding residue" evidence="6">
    <location>
        <position position="459"/>
    </location>
    <ligand>
        <name>heme</name>
        <dbReference type="ChEBI" id="CHEBI:30413"/>
    </ligand>
    <ligandPart>
        <name>Fe</name>
        <dbReference type="ChEBI" id="CHEBI:18248"/>
    </ligandPart>
</feature>
<protein>
    <recommendedName>
        <fullName evidence="11">Cytochrome P450 monooxygenase</fullName>
    </recommendedName>
</protein>
<gene>
    <name evidence="9" type="ORF">ASPCAL09673</name>
</gene>
<keyword evidence="10" id="KW-1185">Reference proteome</keyword>
<keyword evidence="8" id="KW-1133">Transmembrane helix</keyword>
<keyword evidence="5 6" id="KW-0408">Iron</keyword>
<evidence type="ECO:0000256" key="4">
    <source>
        <dbReference type="ARBA" id="ARBA00023002"/>
    </source>
</evidence>
<dbReference type="GO" id="GO:0016705">
    <property type="term" value="F:oxidoreductase activity, acting on paired donors, with incorporation or reduction of molecular oxygen"/>
    <property type="evidence" value="ECO:0007669"/>
    <property type="project" value="InterPro"/>
</dbReference>
<keyword evidence="6 7" id="KW-0349">Heme</keyword>
<dbReference type="InterPro" id="IPR036396">
    <property type="entry name" value="Cyt_P450_sf"/>
</dbReference>
<keyword evidence="8" id="KW-0472">Membrane</keyword>
<evidence type="ECO:0000256" key="2">
    <source>
        <dbReference type="ARBA" id="ARBA00010617"/>
    </source>
</evidence>
<evidence type="ECO:0000256" key="8">
    <source>
        <dbReference type="SAM" id="Phobius"/>
    </source>
</evidence>
<evidence type="ECO:0008006" key="11">
    <source>
        <dbReference type="Google" id="ProtNLM"/>
    </source>
</evidence>
<dbReference type="Proteomes" id="UP000054771">
    <property type="component" value="Unassembled WGS sequence"/>
</dbReference>
<dbReference type="InterPro" id="IPR002401">
    <property type="entry name" value="Cyt_P450_E_grp-I"/>
</dbReference>
<evidence type="ECO:0000256" key="6">
    <source>
        <dbReference type="PIRSR" id="PIRSR602401-1"/>
    </source>
</evidence>
<sequence>MSREQLAWAQAIFTAIAVFIWWAFDPNSWSNSILSYVIDKYLRWRYPVPSVNGRAQIPTRPYKFPDGGGSTKFLDGETVSGDCEKKYGSIYRIWTGLVPEIVLTRPDDVKTVYKDSDTHTKVGRANAGWVLGALIGDGVGLLNGQHWKRVHAVVGPPFGQKATAYVHLVTSRVQRHFAEFEARCAEQGMKPSRLQLRATEDLNSFPFWVLKDIIYGELPEAMNAELSELIDLRNEIWLYTFKGGWSMFAINKLFYPKLRRQLHEFESRWDAFNDEAYAYILAKGAASETLPIVSLRRAIDQGRIKRSEALHSVSEGLFTNIDVTMGTFAWLVLLLAMHPDIQAELREEIAQARAQVTTEAWERYIASNTTLLAGCIMESGRLRPIANYTYPQCLQADRAVGGYVVPRGTGFIVDTNALNRRDPAWGADGEEFRPRRFMEASIGEYRYRLWRFGFGPRQCLAQALADTMMKCLVVYLIEKYRVSVPEALVEGKEDWKTRRPDTWFSMAQNPVVCEAI</sequence>
<accession>A0A0U5G460</accession>